<proteinExistence type="predicted"/>
<dbReference type="PANTHER" id="PTHR12112:SF39">
    <property type="entry name" value="EG:152A3.5 PROTEIN (FBGN0003116_PN PROTEIN)"/>
    <property type="match status" value="1"/>
</dbReference>
<dbReference type="PANTHER" id="PTHR12112">
    <property type="entry name" value="BNIP - RELATED"/>
    <property type="match status" value="1"/>
</dbReference>
<dbReference type="GO" id="GO:0005737">
    <property type="term" value="C:cytoplasm"/>
    <property type="evidence" value="ECO:0007669"/>
    <property type="project" value="TreeGrafter"/>
</dbReference>
<feature type="region of interest" description="Disordered" evidence="1">
    <location>
        <begin position="1"/>
        <end position="217"/>
    </location>
</feature>
<reference evidence="2" key="1">
    <citation type="submission" date="2020-06" db="EMBL/GenBank/DDBJ databases">
        <title>WGS assembly of Ceratodon purpureus strain R40.</title>
        <authorList>
            <person name="Carey S.B."/>
            <person name="Jenkins J."/>
            <person name="Shu S."/>
            <person name="Lovell J.T."/>
            <person name="Sreedasyam A."/>
            <person name="Maumus F."/>
            <person name="Tiley G.P."/>
            <person name="Fernandez-Pozo N."/>
            <person name="Barry K."/>
            <person name="Chen C."/>
            <person name="Wang M."/>
            <person name="Lipzen A."/>
            <person name="Daum C."/>
            <person name="Saski C.A."/>
            <person name="Payton A.C."/>
            <person name="Mcbreen J.C."/>
            <person name="Conrad R.E."/>
            <person name="Kollar L.M."/>
            <person name="Olsson S."/>
            <person name="Huttunen S."/>
            <person name="Landis J.B."/>
            <person name="Wickett N.J."/>
            <person name="Johnson M.G."/>
            <person name="Rensing S.A."/>
            <person name="Grimwood J."/>
            <person name="Schmutz J."/>
            <person name="Mcdaniel S.F."/>
        </authorList>
    </citation>
    <scope>NUCLEOTIDE SEQUENCE</scope>
    <source>
        <strain evidence="2">R40</strain>
    </source>
</reference>
<feature type="compositionally biased region" description="Low complexity" evidence="1">
    <location>
        <begin position="885"/>
        <end position="901"/>
    </location>
</feature>
<dbReference type="Gene3D" id="3.90.1640.10">
    <property type="entry name" value="inorganic pyrophosphatase (n-terminal core)"/>
    <property type="match status" value="2"/>
</dbReference>
<feature type="compositionally biased region" description="Basic residues" evidence="1">
    <location>
        <begin position="489"/>
        <end position="500"/>
    </location>
</feature>
<feature type="region of interest" description="Disordered" evidence="1">
    <location>
        <begin position="885"/>
        <end position="954"/>
    </location>
</feature>
<feature type="compositionally biased region" description="Basic and acidic residues" evidence="1">
    <location>
        <begin position="97"/>
        <end position="107"/>
    </location>
</feature>
<feature type="compositionally biased region" description="Low complexity" evidence="1">
    <location>
        <begin position="471"/>
        <end position="488"/>
    </location>
</feature>
<feature type="region of interest" description="Disordered" evidence="1">
    <location>
        <begin position="776"/>
        <end position="846"/>
    </location>
</feature>
<feature type="compositionally biased region" description="Polar residues" evidence="1">
    <location>
        <begin position="176"/>
        <end position="188"/>
    </location>
</feature>
<protein>
    <submittedName>
        <fullName evidence="2">Uncharacterized protein</fullName>
    </submittedName>
</protein>
<feature type="compositionally biased region" description="Pro residues" evidence="1">
    <location>
        <begin position="1247"/>
        <end position="1262"/>
    </location>
</feature>
<feature type="compositionally biased region" description="Basic and acidic residues" evidence="1">
    <location>
        <begin position="1292"/>
        <end position="1353"/>
    </location>
</feature>
<dbReference type="GO" id="GO:0004309">
    <property type="term" value="F:exopolyphosphatase activity"/>
    <property type="evidence" value="ECO:0007669"/>
    <property type="project" value="TreeGrafter"/>
</dbReference>
<feature type="region of interest" description="Disordered" evidence="1">
    <location>
        <begin position="411"/>
        <end position="443"/>
    </location>
</feature>
<feature type="region of interest" description="Disordered" evidence="1">
    <location>
        <begin position="718"/>
        <end position="758"/>
    </location>
</feature>
<dbReference type="EMBL" id="CM026421">
    <property type="protein sequence ID" value="KAG0592393.1"/>
    <property type="molecule type" value="Genomic_DNA"/>
</dbReference>
<sequence length="1373" mass="147679">MGGPKFTAQRLDGKGARKDGRSSSTMVPKQSPQGEQAKWSGKPMNLKVDVENLEPPSPHTFSTSPIEKHMVNAQTPRSTRRNSGSSFLQPDQFIAELKVKTGADNRSELSFNDSPGSARSTRSTGSATSVRSFRSSNEPRNGAAAWEQRSPHLRKSPKSHLSDGNGNGNIRVETQPFPQGTQAATNRETMSRRVESGVHESPTSQAKKGSESLYEPANSVPTLELAYEGKPAPAPAHLRVKAGTGTAHSTNSTAQPGLDKNSEEILGKFSAPELQKSSSQGSGRFFKGPSPALLKLQATSALLAGSCSPATMRDKLVRSVSGKKDSSSREGDSRTVHSFHAGMSAKPHSQPVRSQPILSQPLHSQPAKPSHEKPMNEVEGNAVKPAGRLRRMLHWGASKTGLEVLKSLERKLDKKSSKVGSGSKNEKMGGGKDGSKSEPTEARIDVEREIREVSERVEKVDPEIFDDGNWSPRSASSVSTTYSDVSTKSHSHKHSHHKKNVKSEAVKSKLWLLRVHQKKQGRPSKESEEDGIYEAVRGATFHGIPDSTFKDVDKKPLPGSARFNLEKNAITKLVAKHKRNSTWDAGKLSPNDHLFSPKQPRLPKSDAHILLAPPKKLTGNTGETEFQRRRGKPSTLNTQSGSTNLEVTNKSSSPRTANAPVAPEQQVATSGNDARSNLQTTTSTSTRQGQTQQGVALPASPSSGTFLQTAALVLTSPGRAESVRSPKSSVHDPVSPARSELVTPPISPGTMPTSSRSSFGSFKGFNSPLPLPVRVGTVGPQSSPSSPIYAASTSPRQFASSPTADKMQSTPTSPGLSLGWTDTQNPTSPGVHGASPFSPGASVTAADGAGFQNSLIAGLDATSRTSPRGQGSDEEEIFVLANSSFDSTSSSNSSVVPVSAVKHPATRGTQQGARIRSRSASIVGKNGVNGSRGESESSVSDERERSDKRKTATDNVLALPASPRPLAVTFEQIVAGRGRSPPTDNTLMKFFFKCREIEHLNKFLALQKKRFLESLNTDSEKCFHMILSEAGKGLSSMISTFCTAWLLENTKASASVKWHPVPVMNMSQNEMWQHRDAAWLFHVCGVEANAVLFLDEITSNNETAIAGRVKQAVAGQDILVTKDEVVSSCTIVSEKFRQEAPKLLQARYMKTLLLAGILVDTKNLSTGSSRDKQQATILLVGAGSLGRNGFYKHLVNIRDENYVTTFIKEIYGDSKALTGEKSAQRGQGVERPKSLSASSQTDEKPVRPPPSRPAPLRPPPLAIPNVRSEVPASISPTTPPVPLPKPTTALSRKPESEVKLSRKSEVETKLSRKSEVEAKPNHKSDAEAKWNSKPVSEAKNDDSSKVSSNKKEGASQTSKSSFGLRRFRNRSSV</sequence>
<feature type="compositionally biased region" description="Low complexity" evidence="1">
    <location>
        <begin position="679"/>
        <end position="694"/>
    </location>
</feature>
<feature type="compositionally biased region" description="Polar residues" evidence="1">
    <location>
        <begin position="72"/>
        <end position="89"/>
    </location>
</feature>
<name>A0A8T0JBL7_CERPU</name>
<evidence type="ECO:0000313" key="3">
    <source>
        <dbReference type="Proteomes" id="UP000822688"/>
    </source>
</evidence>
<dbReference type="Proteomes" id="UP000822688">
    <property type="component" value="Chromosome 1"/>
</dbReference>
<feature type="compositionally biased region" description="Low complexity" evidence="1">
    <location>
        <begin position="114"/>
        <end position="132"/>
    </location>
</feature>
<dbReference type="SUPFAM" id="SSF64182">
    <property type="entry name" value="DHH phosphoesterases"/>
    <property type="match status" value="1"/>
</dbReference>
<dbReference type="InterPro" id="IPR038763">
    <property type="entry name" value="DHH_sf"/>
</dbReference>
<evidence type="ECO:0000256" key="1">
    <source>
        <dbReference type="SAM" id="MobiDB-lite"/>
    </source>
</evidence>
<feature type="compositionally biased region" description="Polar residues" evidence="1">
    <location>
        <begin position="246"/>
        <end position="255"/>
    </location>
</feature>
<comment type="caution">
    <text evidence="2">The sequence shown here is derived from an EMBL/GenBank/DDBJ whole genome shotgun (WGS) entry which is preliminary data.</text>
</comment>
<feature type="compositionally biased region" description="Basic and acidic residues" evidence="1">
    <location>
        <begin position="189"/>
        <end position="198"/>
    </location>
</feature>
<feature type="compositionally biased region" description="Basic and acidic residues" evidence="1">
    <location>
        <begin position="940"/>
        <end position="952"/>
    </location>
</feature>
<keyword evidence="3" id="KW-1185">Reference proteome</keyword>
<feature type="region of interest" description="Disordered" evidence="1">
    <location>
        <begin position="582"/>
        <end position="702"/>
    </location>
</feature>
<feature type="compositionally biased region" description="Polar residues" evidence="1">
    <location>
        <begin position="779"/>
        <end position="828"/>
    </location>
</feature>
<feature type="compositionally biased region" description="Polar residues" evidence="1">
    <location>
        <begin position="22"/>
        <end position="34"/>
    </location>
</feature>
<feature type="compositionally biased region" description="Low complexity" evidence="1">
    <location>
        <begin position="926"/>
        <end position="938"/>
    </location>
</feature>
<feature type="compositionally biased region" description="Basic and acidic residues" evidence="1">
    <location>
        <begin position="424"/>
        <end position="443"/>
    </location>
</feature>
<evidence type="ECO:0000313" key="2">
    <source>
        <dbReference type="EMBL" id="KAG0592393.1"/>
    </source>
</evidence>
<organism evidence="2 3">
    <name type="scientific">Ceratodon purpureus</name>
    <name type="common">Fire moss</name>
    <name type="synonym">Dicranum purpureum</name>
    <dbReference type="NCBI Taxonomy" id="3225"/>
    <lineage>
        <taxon>Eukaryota</taxon>
        <taxon>Viridiplantae</taxon>
        <taxon>Streptophyta</taxon>
        <taxon>Embryophyta</taxon>
        <taxon>Bryophyta</taxon>
        <taxon>Bryophytina</taxon>
        <taxon>Bryopsida</taxon>
        <taxon>Dicranidae</taxon>
        <taxon>Pseudoditrichales</taxon>
        <taxon>Ditrichaceae</taxon>
        <taxon>Ceratodon</taxon>
    </lineage>
</organism>
<feature type="region of interest" description="Disordered" evidence="1">
    <location>
        <begin position="1218"/>
        <end position="1373"/>
    </location>
</feature>
<gene>
    <name evidence="2" type="ORF">KC19_1G248500</name>
</gene>
<accession>A0A8T0JBL7</accession>
<feature type="region of interest" description="Disordered" evidence="1">
    <location>
        <begin position="464"/>
        <end position="503"/>
    </location>
</feature>
<feature type="compositionally biased region" description="Polar residues" evidence="1">
    <location>
        <begin position="666"/>
        <end position="678"/>
    </location>
</feature>
<feature type="compositionally biased region" description="Polar residues" evidence="1">
    <location>
        <begin position="351"/>
        <end position="363"/>
    </location>
</feature>
<feature type="compositionally biased region" description="Basic and acidic residues" evidence="1">
    <location>
        <begin position="315"/>
        <end position="335"/>
    </location>
</feature>
<feature type="region of interest" description="Disordered" evidence="1">
    <location>
        <begin position="229"/>
        <end position="285"/>
    </location>
</feature>
<feature type="compositionally biased region" description="Basic and acidic residues" evidence="1">
    <location>
        <begin position="11"/>
        <end position="21"/>
    </location>
</feature>
<feature type="compositionally biased region" description="Polar residues" evidence="1">
    <location>
        <begin position="634"/>
        <end position="656"/>
    </location>
</feature>
<feature type="region of interest" description="Disordered" evidence="1">
    <location>
        <begin position="315"/>
        <end position="383"/>
    </location>
</feature>